<dbReference type="PaxDb" id="39947-A0A0P0X5T9"/>
<reference evidence="3" key="1">
    <citation type="journal article" date="2005" name="Nature">
        <title>The map-based sequence of the rice genome.</title>
        <authorList>
            <consortium name="International rice genome sequencing project (IRGSP)"/>
            <person name="Matsumoto T."/>
            <person name="Wu J."/>
            <person name="Kanamori H."/>
            <person name="Katayose Y."/>
            <person name="Fujisawa M."/>
            <person name="Namiki N."/>
            <person name="Mizuno H."/>
            <person name="Yamamoto K."/>
            <person name="Antonio B.A."/>
            <person name="Baba T."/>
            <person name="Sakata K."/>
            <person name="Nagamura Y."/>
            <person name="Aoki H."/>
            <person name="Arikawa K."/>
            <person name="Arita K."/>
            <person name="Bito T."/>
            <person name="Chiden Y."/>
            <person name="Fujitsuka N."/>
            <person name="Fukunaka R."/>
            <person name="Hamada M."/>
            <person name="Harada C."/>
            <person name="Hayashi A."/>
            <person name="Hijishita S."/>
            <person name="Honda M."/>
            <person name="Hosokawa S."/>
            <person name="Ichikawa Y."/>
            <person name="Idonuma A."/>
            <person name="Iijima M."/>
            <person name="Ikeda M."/>
            <person name="Ikeno M."/>
            <person name="Ito K."/>
            <person name="Ito S."/>
            <person name="Ito T."/>
            <person name="Ito Y."/>
            <person name="Ito Y."/>
            <person name="Iwabuchi A."/>
            <person name="Kamiya K."/>
            <person name="Karasawa W."/>
            <person name="Kurita K."/>
            <person name="Katagiri S."/>
            <person name="Kikuta A."/>
            <person name="Kobayashi H."/>
            <person name="Kobayashi N."/>
            <person name="Machita K."/>
            <person name="Maehara T."/>
            <person name="Masukawa M."/>
            <person name="Mizubayashi T."/>
            <person name="Mukai Y."/>
            <person name="Nagasaki H."/>
            <person name="Nagata Y."/>
            <person name="Naito S."/>
            <person name="Nakashima M."/>
            <person name="Nakama Y."/>
            <person name="Nakamichi Y."/>
            <person name="Nakamura M."/>
            <person name="Meguro A."/>
            <person name="Negishi M."/>
            <person name="Ohta I."/>
            <person name="Ohta T."/>
            <person name="Okamoto M."/>
            <person name="Ono N."/>
            <person name="Saji S."/>
            <person name="Sakaguchi M."/>
            <person name="Sakai K."/>
            <person name="Shibata M."/>
            <person name="Shimokawa T."/>
            <person name="Song J."/>
            <person name="Takazaki Y."/>
            <person name="Terasawa K."/>
            <person name="Tsugane M."/>
            <person name="Tsuji K."/>
            <person name="Ueda S."/>
            <person name="Waki K."/>
            <person name="Yamagata H."/>
            <person name="Yamamoto M."/>
            <person name="Yamamoto S."/>
            <person name="Yamane H."/>
            <person name="Yoshiki S."/>
            <person name="Yoshihara R."/>
            <person name="Yukawa K."/>
            <person name="Zhong H."/>
            <person name="Yano M."/>
            <person name="Yuan Q."/>
            <person name="Ouyang S."/>
            <person name="Liu J."/>
            <person name="Jones K.M."/>
            <person name="Gansberger K."/>
            <person name="Moffat K."/>
            <person name="Hill J."/>
            <person name="Bera J."/>
            <person name="Fadrosh D."/>
            <person name="Jin S."/>
            <person name="Johri S."/>
            <person name="Kim M."/>
            <person name="Overton L."/>
            <person name="Reardon M."/>
            <person name="Tsitrin T."/>
            <person name="Vuong H."/>
            <person name="Weaver B."/>
            <person name="Ciecko A."/>
            <person name="Tallon L."/>
            <person name="Jackson J."/>
            <person name="Pai G."/>
            <person name="Aken S.V."/>
            <person name="Utterback T."/>
            <person name="Reidmuller S."/>
            <person name="Feldblyum T."/>
            <person name="Hsiao J."/>
            <person name="Zismann V."/>
            <person name="Iobst S."/>
            <person name="de Vazeille A.R."/>
            <person name="Buell C.R."/>
            <person name="Ying K."/>
            <person name="Li Y."/>
            <person name="Lu T."/>
            <person name="Huang Y."/>
            <person name="Zhao Q."/>
            <person name="Feng Q."/>
            <person name="Zhang L."/>
            <person name="Zhu J."/>
            <person name="Weng Q."/>
            <person name="Mu J."/>
            <person name="Lu Y."/>
            <person name="Fan D."/>
            <person name="Liu Y."/>
            <person name="Guan J."/>
            <person name="Zhang Y."/>
            <person name="Yu S."/>
            <person name="Liu X."/>
            <person name="Zhang Y."/>
            <person name="Hong G."/>
            <person name="Han B."/>
            <person name="Choisne N."/>
            <person name="Demange N."/>
            <person name="Orjeda G."/>
            <person name="Samain S."/>
            <person name="Cattolico L."/>
            <person name="Pelletier E."/>
            <person name="Couloux A."/>
            <person name="Segurens B."/>
            <person name="Wincker P."/>
            <person name="D'Hont A."/>
            <person name="Scarpelli C."/>
            <person name="Weissenbach J."/>
            <person name="Salanoubat M."/>
            <person name="Quetier F."/>
            <person name="Yu Y."/>
            <person name="Kim H.R."/>
            <person name="Rambo T."/>
            <person name="Currie J."/>
            <person name="Collura K."/>
            <person name="Luo M."/>
            <person name="Yang T."/>
            <person name="Ammiraju J.S.S."/>
            <person name="Engler F."/>
            <person name="Soderlund C."/>
            <person name="Wing R.A."/>
            <person name="Palmer L.E."/>
            <person name="de la Bastide M."/>
            <person name="Spiegel L."/>
            <person name="Nascimento L."/>
            <person name="Zutavern T."/>
            <person name="O'Shaughnessy A."/>
            <person name="Dike S."/>
            <person name="Dedhia N."/>
            <person name="Preston R."/>
            <person name="Balija V."/>
            <person name="McCombie W.R."/>
            <person name="Chow T."/>
            <person name="Chen H."/>
            <person name="Chung M."/>
            <person name="Chen C."/>
            <person name="Shaw J."/>
            <person name="Wu H."/>
            <person name="Hsiao K."/>
            <person name="Chao Y."/>
            <person name="Chu M."/>
            <person name="Cheng C."/>
            <person name="Hour A."/>
            <person name="Lee P."/>
            <person name="Lin S."/>
            <person name="Lin Y."/>
            <person name="Liou J."/>
            <person name="Liu S."/>
            <person name="Hsing Y."/>
            <person name="Raghuvanshi S."/>
            <person name="Mohanty A."/>
            <person name="Bharti A.K."/>
            <person name="Gaur A."/>
            <person name="Gupta V."/>
            <person name="Kumar D."/>
            <person name="Ravi V."/>
            <person name="Vij S."/>
            <person name="Kapur A."/>
            <person name="Khurana P."/>
            <person name="Khurana P."/>
            <person name="Khurana J.P."/>
            <person name="Tyagi A.K."/>
            <person name="Gaikwad K."/>
            <person name="Singh A."/>
            <person name="Dalal V."/>
            <person name="Srivastava S."/>
            <person name="Dixit A."/>
            <person name="Pal A.K."/>
            <person name="Ghazi I.A."/>
            <person name="Yadav M."/>
            <person name="Pandit A."/>
            <person name="Bhargava A."/>
            <person name="Sureshbabu K."/>
            <person name="Batra K."/>
            <person name="Sharma T.R."/>
            <person name="Mohapatra T."/>
            <person name="Singh N.K."/>
            <person name="Messing J."/>
            <person name="Nelson A.B."/>
            <person name="Fuks G."/>
            <person name="Kavchok S."/>
            <person name="Keizer G."/>
            <person name="Linton E."/>
            <person name="Llaca V."/>
            <person name="Song R."/>
            <person name="Tanyolac B."/>
            <person name="Young S."/>
            <person name="Ho-Il K."/>
            <person name="Hahn J.H."/>
            <person name="Sangsakoo G."/>
            <person name="Vanavichit A."/>
            <person name="de Mattos Luiz.A.T."/>
            <person name="Zimmer P.D."/>
            <person name="Malone G."/>
            <person name="Dellagostin O."/>
            <person name="de Oliveira A.C."/>
            <person name="Bevan M."/>
            <person name="Bancroft I."/>
            <person name="Minx P."/>
            <person name="Cordum H."/>
            <person name="Wilson R."/>
            <person name="Cheng Z."/>
            <person name="Jin W."/>
            <person name="Jiang J."/>
            <person name="Leong S.A."/>
            <person name="Iwama H."/>
            <person name="Gojobori T."/>
            <person name="Itoh T."/>
            <person name="Niimura Y."/>
            <person name="Fujii Y."/>
            <person name="Habara T."/>
            <person name="Sakai H."/>
            <person name="Sato Y."/>
            <person name="Wilson G."/>
            <person name="Kumar K."/>
            <person name="McCouch S."/>
            <person name="Juretic N."/>
            <person name="Hoen D."/>
            <person name="Wright S."/>
            <person name="Bruskiewich R."/>
            <person name="Bureau T."/>
            <person name="Miyao A."/>
            <person name="Hirochika H."/>
            <person name="Nishikawa T."/>
            <person name="Kadowaki K."/>
            <person name="Sugiura M."/>
            <person name="Burr B."/>
            <person name="Sasaki T."/>
        </authorList>
    </citation>
    <scope>NUCLEOTIDE SEQUENCE [LARGE SCALE GENOMIC DNA]</scope>
    <source>
        <strain evidence="3">cv. Nipponbare</strain>
    </source>
</reference>
<protein>
    <submittedName>
        <fullName evidence="2">Os07g0485201 protein</fullName>
    </submittedName>
</protein>
<evidence type="ECO:0000256" key="1">
    <source>
        <dbReference type="SAM" id="MobiDB-lite"/>
    </source>
</evidence>
<proteinExistence type="predicted"/>
<gene>
    <name evidence="2" type="ordered locus">Os07g0485201</name>
    <name evidence="2" type="ORF">OSNPB_070485201</name>
</gene>
<dbReference type="EMBL" id="AP014963">
    <property type="protein sequence ID" value="BAT01515.1"/>
    <property type="molecule type" value="Genomic_DNA"/>
</dbReference>
<feature type="region of interest" description="Disordered" evidence="1">
    <location>
        <begin position="128"/>
        <end position="148"/>
    </location>
</feature>
<evidence type="ECO:0000313" key="3">
    <source>
        <dbReference type="Proteomes" id="UP000059680"/>
    </source>
</evidence>
<dbReference type="InParanoid" id="A0A0P0X5T9"/>
<organism evidence="2 3">
    <name type="scientific">Oryza sativa subsp. japonica</name>
    <name type="common">Rice</name>
    <dbReference type="NCBI Taxonomy" id="39947"/>
    <lineage>
        <taxon>Eukaryota</taxon>
        <taxon>Viridiplantae</taxon>
        <taxon>Streptophyta</taxon>
        <taxon>Embryophyta</taxon>
        <taxon>Tracheophyta</taxon>
        <taxon>Spermatophyta</taxon>
        <taxon>Magnoliopsida</taxon>
        <taxon>Liliopsida</taxon>
        <taxon>Poales</taxon>
        <taxon>Poaceae</taxon>
        <taxon>BOP clade</taxon>
        <taxon>Oryzoideae</taxon>
        <taxon>Oryzeae</taxon>
        <taxon>Oryzinae</taxon>
        <taxon>Oryza</taxon>
        <taxon>Oryza sativa</taxon>
    </lineage>
</organism>
<dbReference type="Proteomes" id="UP000059680">
    <property type="component" value="Chromosome 7"/>
</dbReference>
<dbReference type="AlphaFoldDB" id="A0A0P0X5T9"/>
<reference evidence="2 3" key="2">
    <citation type="journal article" date="2013" name="Plant Cell Physiol.">
        <title>Rice Annotation Project Database (RAP-DB): an integrative and interactive database for rice genomics.</title>
        <authorList>
            <person name="Sakai H."/>
            <person name="Lee S.S."/>
            <person name="Tanaka T."/>
            <person name="Numa H."/>
            <person name="Kim J."/>
            <person name="Kawahara Y."/>
            <person name="Wakimoto H."/>
            <person name="Yang C.C."/>
            <person name="Iwamoto M."/>
            <person name="Abe T."/>
            <person name="Yamada Y."/>
            <person name="Muto A."/>
            <person name="Inokuchi H."/>
            <person name="Ikemura T."/>
            <person name="Matsumoto T."/>
            <person name="Sasaki T."/>
            <person name="Itoh T."/>
        </authorList>
    </citation>
    <scope>NUCLEOTIDE SEQUENCE [LARGE SCALE GENOMIC DNA]</scope>
    <source>
        <strain evidence="3">cv. Nipponbare</strain>
    </source>
</reference>
<sequence length="148" mass="15886">MIPRGGSGGTLHGEILKEASCLLMFRSSSGELGLLDLAIVCSTAKFSSPCLFLPALTSMIVIDVEREEKGRARSYGTSERSSTSAFCLPFLSFLSSDGALPTPLPPYAKLMEDNILAVIDLETEPLPSNNWSPPKLSMPPRDGREPNA</sequence>
<name>A0A0P0X5T9_ORYSJ</name>
<evidence type="ECO:0000313" key="2">
    <source>
        <dbReference type="EMBL" id="BAT01515.1"/>
    </source>
</evidence>
<accession>A0A0P0X5T9</accession>
<keyword evidence="3" id="KW-1185">Reference proteome</keyword>
<reference evidence="2 3" key="3">
    <citation type="journal article" date="2013" name="Rice">
        <title>Improvement of the Oryza sativa Nipponbare reference genome using next generation sequence and optical map data.</title>
        <authorList>
            <person name="Kawahara Y."/>
            <person name="de la Bastide M."/>
            <person name="Hamilton J.P."/>
            <person name="Kanamori H."/>
            <person name="McCombie W.R."/>
            <person name="Ouyang S."/>
            <person name="Schwartz D.C."/>
            <person name="Tanaka T."/>
            <person name="Wu J."/>
            <person name="Zhou S."/>
            <person name="Childs K.L."/>
            <person name="Davidson R.M."/>
            <person name="Lin H."/>
            <person name="Quesada-Ocampo L."/>
            <person name="Vaillancourt B."/>
            <person name="Sakai H."/>
            <person name="Lee S.S."/>
            <person name="Kim J."/>
            <person name="Numa H."/>
            <person name="Itoh T."/>
            <person name="Buell C.R."/>
            <person name="Matsumoto T."/>
        </authorList>
    </citation>
    <scope>NUCLEOTIDE SEQUENCE [LARGE SCALE GENOMIC DNA]</scope>
    <source>
        <strain evidence="3">cv. Nipponbare</strain>
    </source>
</reference>